<dbReference type="GO" id="GO:0004518">
    <property type="term" value="F:nuclease activity"/>
    <property type="evidence" value="ECO:0007669"/>
    <property type="project" value="InterPro"/>
</dbReference>
<dbReference type="EMBL" id="LBWB01000041">
    <property type="protein sequence ID" value="KKQ98076.1"/>
    <property type="molecule type" value="Genomic_DNA"/>
</dbReference>
<evidence type="ECO:0000313" key="1">
    <source>
        <dbReference type="EMBL" id="KKQ98076.1"/>
    </source>
</evidence>
<comment type="caution">
    <text evidence="1">The sequence shown here is derived from an EMBL/GenBank/DDBJ whole genome shotgun (WGS) entry which is preliminary data.</text>
</comment>
<protein>
    <recommendedName>
        <fullName evidence="3">BFN domain-containing protein</fullName>
    </recommendedName>
</protein>
<dbReference type="SUPFAM" id="SSF103256">
    <property type="entry name" value="Hypothetical protein TM0160"/>
    <property type="match status" value="1"/>
</dbReference>
<gene>
    <name evidence="1" type="ORF">UT24_C0041G0006</name>
</gene>
<evidence type="ECO:0000313" key="2">
    <source>
        <dbReference type="Proteomes" id="UP000033881"/>
    </source>
</evidence>
<reference evidence="1 2" key="1">
    <citation type="journal article" date="2015" name="Nature">
        <title>rRNA introns, odd ribosomes, and small enigmatic genomes across a large radiation of phyla.</title>
        <authorList>
            <person name="Brown C.T."/>
            <person name="Hug L.A."/>
            <person name="Thomas B.C."/>
            <person name="Sharon I."/>
            <person name="Castelle C.J."/>
            <person name="Singh A."/>
            <person name="Wilkins M.J."/>
            <person name="Williams K.H."/>
            <person name="Banfield J.F."/>
        </authorList>
    </citation>
    <scope>NUCLEOTIDE SEQUENCE [LARGE SCALE GENOMIC DNA]</scope>
</reference>
<dbReference type="AlphaFoldDB" id="A0A0G0Q8Q0"/>
<sequence>MKQKVFSKKQLKIVNPENLKSVEDLESINIEISGMDSDNQTSTIYLSNKSDEKISVEMSPSQISHFLFFSHHKTRLEKNFFRTPYDQLLDFIDFIGGETKSVSVIGKKYEILWGVMLISLGGEIISISMPAADALIYAVIKKIPIKITKEIFNDNSINFEE</sequence>
<organism evidence="1 2">
    <name type="scientific">Candidatus Woesebacteria bacterium GW2011_GWB1_39_12</name>
    <dbReference type="NCBI Taxonomy" id="1618574"/>
    <lineage>
        <taxon>Bacteria</taxon>
        <taxon>Candidatus Woeseibacteriota</taxon>
    </lineage>
</organism>
<evidence type="ECO:0008006" key="3">
    <source>
        <dbReference type="Google" id="ProtNLM"/>
    </source>
</evidence>
<dbReference type="Gene3D" id="3.10.690.10">
    <property type="entry name" value="Bifunctional nuclease domain"/>
    <property type="match status" value="1"/>
</dbReference>
<dbReference type="Proteomes" id="UP000033881">
    <property type="component" value="Unassembled WGS sequence"/>
</dbReference>
<accession>A0A0G0Q8Q0</accession>
<dbReference type="InterPro" id="IPR036104">
    <property type="entry name" value="BFN_sf"/>
</dbReference>
<proteinExistence type="predicted"/>
<name>A0A0G0Q8Q0_9BACT</name>
<dbReference type="STRING" id="1618574.UT24_C0041G0006"/>